<dbReference type="EMBL" id="BJWJ01000009">
    <property type="protein sequence ID" value="GEM04171.1"/>
    <property type="molecule type" value="Genomic_DNA"/>
</dbReference>
<dbReference type="GO" id="GO:0016861">
    <property type="term" value="F:intramolecular oxidoreductase activity, interconverting aldoses and ketoses"/>
    <property type="evidence" value="ECO:0007669"/>
    <property type="project" value="UniProtKB-ARBA"/>
</dbReference>
<keyword evidence="5" id="KW-1185">Reference proteome</keyword>
<proteinExistence type="inferred from homology"/>
<dbReference type="AlphaFoldDB" id="A0A1I6SQS2"/>
<dbReference type="Proteomes" id="UP000199139">
    <property type="component" value="Unassembled WGS sequence"/>
</dbReference>
<dbReference type="InterPro" id="IPR003500">
    <property type="entry name" value="RpiB_LacA_LacB"/>
</dbReference>
<keyword evidence="3" id="KW-0413">Isomerase</keyword>
<dbReference type="SUPFAM" id="SSF89623">
    <property type="entry name" value="Ribose/Galactose isomerase RpiB/AlsB"/>
    <property type="match status" value="1"/>
</dbReference>
<dbReference type="STRING" id="306541.SAMN05421668_11025"/>
<dbReference type="GO" id="GO:0005975">
    <property type="term" value="P:carbohydrate metabolic process"/>
    <property type="evidence" value="ECO:0007669"/>
    <property type="project" value="InterPro"/>
</dbReference>
<reference evidence="3 4" key="1">
    <citation type="submission" date="2016-10" db="EMBL/GenBank/DDBJ databases">
        <authorList>
            <person name="de Groot N.N."/>
        </authorList>
    </citation>
    <scope>NUCLEOTIDE SEQUENCE [LARGE SCALE GENOMIC DNA]</scope>
    <source>
        <strain evidence="3 4">DSM 17074</strain>
    </source>
</reference>
<dbReference type="EMBL" id="FPAI01000010">
    <property type="protein sequence ID" value="SFS79247.1"/>
    <property type="molecule type" value="Genomic_DNA"/>
</dbReference>
<dbReference type="Proteomes" id="UP000321773">
    <property type="component" value="Unassembled WGS sequence"/>
</dbReference>
<reference evidence="2 5" key="2">
    <citation type="submission" date="2019-07" db="EMBL/GenBank/DDBJ databases">
        <title>Whole genome shotgun sequence of Halolactibacillus miurensis NBRC 100873.</title>
        <authorList>
            <person name="Hosoyama A."/>
            <person name="Uohara A."/>
            <person name="Ohji S."/>
            <person name="Ichikawa N."/>
        </authorList>
    </citation>
    <scope>NUCLEOTIDE SEQUENCE [LARGE SCALE GENOMIC DNA]</scope>
    <source>
        <strain evidence="2 5">NBRC 100873</strain>
    </source>
</reference>
<evidence type="ECO:0000313" key="5">
    <source>
        <dbReference type="Proteomes" id="UP000321773"/>
    </source>
</evidence>
<evidence type="ECO:0000313" key="2">
    <source>
        <dbReference type="EMBL" id="GEM04171.1"/>
    </source>
</evidence>
<comment type="similarity">
    <text evidence="1">Belongs to the LacAB/RpiB family.</text>
</comment>
<dbReference type="InterPro" id="IPR036569">
    <property type="entry name" value="RpiB_LacA_LacB_sf"/>
</dbReference>
<evidence type="ECO:0000313" key="4">
    <source>
        <dbReference type="Proteomes" id="UP000199139"/>
    </source>
</evidence>
<protein>
    <submittedName>
        <fullName evidence="3">Ribose 5-phosphate isomerase RpiB</fullName>
    </submittedName>
</protein>
<evidence type="ECO:0000256" key="1">
    <source>
        <dbReference type="ARBA" id="ARBA00008754"/>
    </source>
</evidence>
<gene>
    <name evidence="2" type="ORF">HMI01_11590</name>
    <name evidence="3" type="ORF">SAMN05421668_11025</name>
</gene>
<dbReference type="Gene3D" id="3.40.1400.10">
    <property type="entry name" value="Sugar-phosphate isomerase, RpiB/LacA/LacB"/>
    <property type="match status" value="1"/>
</dbReference>
<evidence type="ECO:0000313" key="3">
    <source>
        <dbReference type="EMBL" id="SFS79247.1"/>
    </source>
</evidence>
<dbReference type="Pfam" id="PF02502">
    <property type="entry name" value="LacAB_rpiB"/>
    <property type="match status" value="1"/>
</dbReference>
<organism evidence="3 4">
    <name type="scientific">Halolactibacillus miurensis</name>
    <dbReference type="NCBI Taxonomy" id="306541"/>
    <lineage>
        <taxon>Bacteria</taxon>
        <taxon>Bacillati</taxon>
        <taxon>Bacillota</taxon>
        <taxon>Bacilli</taxon>
        <taxon>Bacillales</taxon>
        <taxon>Bacillaceae</taxon>
        <taxon>Halolactibacillus</taxon>
    </lineage>
</organism>
<sequence>MKVAIASDYQSFFMKREMNRYLRPTAHHISNLGGMTQDGTTIEQSLVEMTEVLQSGNVDRGILMTTSNEDVSFNQPGIHAVRCLDAAEAQAAVNNDGANLLIIATDKMDKQTMVKTILAFLEVTDFETDGNHSSTSTLFSERNVDTADLTGENLC</sequence>
<name>A0A1I6SQS2_9BACI</name>
<dbReference type="RefSeq" id="WP_062320457.1">
    <property type="nucleotide sequence ID" value="NZ_BJWJ01000009.1"/>
</dbReference>
<accession>A0A1I6SQS2</accession>
<dbReference type="OrthoDB" id="1778624at2"/>